<organism evidence="2 3">
    <name type="scientific">Polyplosphaeria fusca</name>
    <dbReference type="NCBI Taxonomy" id="682080"/>
    <lineage>
        <taxon>Eukaryota</taxon>
        <taxon>Fungi</taxon>
        <taxon>Dikarya</taxon>
        <taxon>Ascomycota</taxon>
        <taxon>Pezizomycotina</taxon>
        <taxon>Dothideomycetes</taxon>
        <taxon>Pleosporomycetidae</taxon>
        <taxon>Pleosporales</taxon>
        <taxon>Tetraplosphaeriaceae</taxon>
        <taxon>Polyplosphaeria</taxon>
    </lineage>
</organism>
<gene>
    <name evidence="2" type="ORF">EJ04DRAFT_176232</name>
</gene>
<dbReference type="InterPro" id="IPR036770">
    <property type="entry name" value="Ankyrin_rpt-contain_sf"/>
</dbReference>
<comment type="caution">
    <text evidence="2">The sequence shown here is derived from an EMBL/GenBank/DDBJ whole genome shotgun (WGS) entry which is preliminary data.</text>
</comment>
<keyword evidence="1" id="KW-0040">ANK repeat</keyword>
<sequence length="68" mass="7400">ASFRGHEAVVKVLLDKGPDVNAQGGYFGNALQMASYRGHEAVVKLLQQHRGPNANPDNTIITTARRRS</sequence>
<dbReference type="EMBL" id="ML996419">
    <property type="protein sequence ID" value="KAF2726638.1"/>
    <property type="molecule type" value="Genomic_DNA"/>
</dbReference>
<evidence type="ECO:0000313" key="3">
    <source>
        <dbReference type="Proteomes" id="UP000799444"/>
    </source>
</evidence>
<dbReference type="InterPro" id="IPR002110">
    <property type="entry name" value="Ankyrin_rpt"/>
</dbReference>
<dbReference type="SUPFAM" id="SSF48403">
    <property type="entry name" value="Ankyrin repeat"/>
    <property type="match status" value="1"/>
</dbReference>
<proteinExistence type="predicted"/>
<evidence type="ECO:0000313" key="2">
    <source>
        <dbReference type="EMBL" id="KAF2726638.1"/>
    </source>
</evidence>
<keyword evidence="3" id="KW-1185">Reference proteome</keyword>
<feature type="repeat" description="ANK" evidence="1">
    <location>
        <begin position="1"/>
        <end position="25"/>
    </location>
</feature>
<dbReference type="AlphaFoldDB" id="A0A9P4QJF5"/>
<dbReference type="Proteomes" id="UP000799444">
    <property type="component" value="Unassembled WGS sequence"/>
</dbReference>
<dbReference type="Gene3D" id="1.25.40.20">
    <property type="entry name" value="Ankyrin repeat-containing domain"/>
    <property type="match status" value="1"/>
</dbReference>
<accession>A0A9P4QJF5</accession>
<dbReference type="PROSITE" id="PS50088">
    <property type="entry name" value="ANK_REPEAT"/>
    <property type="match status" value="1"/>
</dbReference>
<name>A0A9P4QJF5_9PLEO</name>
<dbReference type="Pfam" id="PF13637">
    <property type="entry name" value="Ank_4"/>
    <property type="match status" value="1"/>
</dbReference>
<evidence type="ECO:0008006" key="4">
    <source>
        <dbReference type="Google" id="ProtNLM"/>
    </source>
</evidence>
<feature type="non-terminal residue" evidence="2">
    <location>
        <position position="1"/>
    </location>
</feature>
<protein>
    <recommendedName>
        <fullName evidence="4">Ankyrin</fullName>
    </recommendedName>
</protein>
<reference evidence="2" key="1">
    <citation type="journal article" date="2020" name="Stud. Mycol.">
        <title>101 Dothideomycetes genomes: a test case for predicting lifestyles and emergence of pathogens.</title>
        <authorList>
            <person name="Haridas S."/>
            <person name="Albert R."/>
            <person name="Binder M."/>
            <person name="Bloem J."/>
            <person name="Labutti K."/>
            <person name="Salamov A."/>
            <person name="Andreopoulos B."/>
            <person name="Baker S."/>
            <person name="Barry K."/>
            <person name="Bills G."/>
            <person name="Bluhm B."/>
            <person name="Cannon C."/>
            <person name="Castanera R."/>
            <person name="Culley D."/>
            <person name="Daum C."/>
            <person name="Ezra D."/>
            <person name="Gonzalez J."/>
            <person name="Henrissat B."/>
            <person name="Kuo A."/>
            <person name="Liang C."/>
            <person name="Lipzen A."/>
            <person name="Lutzoni F."/>
            <person name="Magnuson J."/>
            <person name="Mondo S."/>
            <person name="Nolan M."/>
            <person name="Ohm R."/>
            <person name="Pangilinan J."/>
            <person name="Park H.-J."/>
            <person name="Ramirez L."/>
            <person name="Alfaro M."/>
            <person name="Sun H."/>
            <person name="Tritt A."/>
            <person name="Yoshinaga Y."/>
            <person name="Zwiers L.-H."/>
            <person name="Turgeon B."/>
            <person name="Goodwin S."/>
            <person name="Spatafora J."/>
            <person name="Crous P."/>
            <person name="Grigoriev I."/>
        </authorList>
    </citation>
    <scope>NUCLEOTIDE SEQUENCE</scope>
    <source>
        <strain evidence="2">CBS 125425</strain>
    </source>
</reference>
<dbReference type="OrthoDB" id="4772757at2759"/>
<evidence type="ECO:0000256" key="1">
    <source>
        <dbReference type="PROSITE-ProRule" id="PRU00023"/>
    </source>
</evidence>